<gene>
    <name evidence="2" type="ORF">ACFQDO_17955</name>
</gene>
<dbReference type="Proteomes" id="UP001596189">
    <property type="component" value="Unassembled WGS sequence"/>
</dbReference>
<dbReference type="InterPro" id="IPR003594">
    <property type="entry name" value="HATPase_dom"/>
</dbReference>
<organism evidence="2 3">
    <name type="scientific">Angustibacter luteus</name>
    <dbReference type="NCBI Taxonomy" id="658456"/>
    <lineage>
        <taxon>Bacteria</taxon>
        <taxon>Bacillati</taxon>
        <taxon>Actinomycetota</taxon>
        <taxon>Actinomycetes</taxon>
        <taxon>Kineosporiales</taxon>
        <taxon>Kineosporiaceae</taxon>
    </lineage>
</organism>
<feature type="domain" description="Histidine kinase/HSP90-like ATPase" evidence="1">
    <location>
        <begin position="20"/>
        <end position="90"/>
    </location>
</feature>
<evidence type="ECO:0000313" key="2">
    <source>
        <dbReference type="EMBL" id="MFC6009023.1"/>
    </source>
</evidence>
<dbReference type="EMBL" id="JBHSRD010000008">
    <property type="protein sequence ID" value="MFC6009023.1"/>
    <property type="molecule type" value="Genomic_DNA"/>
</dbReference>
<evidence type="ECO:0000313" key="3">
    <source>
        <dbReference type="Proteomes" id="UP001596189"/>
    </source>
</evidence>
<evidence type="ECO:0000259" key="1">
    <source>
        <dbReference type="Pfam" id="PF13581"/>
    </source>
</evidence>
<name>A0ABW1JJT8_9ACTN</name>
<comment type="caution">
    <text evidence="2">The sequence shown here is derived from an EMBL/GenBank/DDBJ whole genome shotgun (WGS) entry which is preliminary data.</text>
</comment>
<reference evidence="3" key="1">
    <citation type="journal article" date="2019" name="Int. J. Syst. Evol. Microbiol.">
        <title>The Global Catalogue of Microorganisms (GCM) 10K type strain sequencing project: providing services to taxonomists for standard genome sequencing and annotation.</title>
        <authorList>
            <consortium name="The Broad Institute Genomics Platform"/>
            <consortium name="The Broad Institute Genome Sequencing Center for Infectious Disease"/>
            <person name="Wu L."/>
            <person name="Ma J."/>
        </authorList>
    </citation>
    <scope>NUCLEOTIDE SEQUENCE [LARGE SCALE GENOMIC DNA]</scope>
    <source>
        <strain evidence="3">KACC 14249</strain>
    </source>
</reference>
<dbReference type="Pfam" id="PF13581">
    <property type="entry name" value="HATPase_c_2"/>
    <property type="match status" value="1"/>
</dbReference>
<accession>A0ABW1JJT8</accession>
<dbReference type="RefSeq" id="WP_378227160.1">
    <property type="nucleotide sequence ID" value="NZ_BAABFP010000007.1"/>
</dbReference>
<keyword evidence="2" id="KW-0547">Nucleotide-binding</keyword>
<dbReference type="InterPro" id="IPR036890">
    <property type="entry name" value="HATPase_C_sf"/>
</dbReference>
<protein>
    <submittedName>
        <fullName evidence="2">ATP-binding protein</fullName>
    </submittedName>
</protein>
<dbReference type="GO" id="GO:0005524">
    <property type="term" value="F:ATP binding"/>
    <property type="evidence" value="ECO:0007669"/>
    <property type="project" value="UniProtKB-KW"/>
</dbReference>
<keyword evidence="2" id="KW-0067">ATP-binding</keyword>
<sequence>MTEVGSVDVTHAADVVELEVPASAAYVAVVRTATAGLAARFDLTLDRIEDLRIAIDEACTLLIRRPADAPPDHLSCLFTLAEGALTVDVSGPDVELPDRSAYAWAVLSALVDSLESGHEDVEGARRTWIRLTVRAGAGQWA</sequence>
<keyword evidence="3" id="KW-1185">Reference proteome</keyword>
<proteinExistence type="predicted"/>
<dbReference type="Gene3D" id="3.30.565.10">
    <property type="entry name" value="Histidine kinase-like ATPase, C-terminal domain"/>
    <property type="match status" value="1"/>
</dbReference>